<accession>A0A1S8NID6</accession>
<gene>
    <name evidence="2" type="ORF">CLOSAC_04780</name>
</gene>
<keyword evidence="1" id="KW-0472">Membrane</keyword>
<dbReference type="AlphaFoldDB" id="A0A1S8NID6"/>
<evidence type="ECO:0000313" key="3">
    <source>
        <dbReference type="Proteomes" id="UP000191154"/>
    </source>
</evidence>
<protein>
    <submittedName>
        <fullName evidence="2">Virus attachment protein p12 family protein</fullName>
    </submittedName>
</protein>
<dbReference type="STRING" id="169679.CSACC_38770"/>
<dbReference type="RefSeq" id="WP_077863948.1">
    <property type="nucleotide sequence ID" value="NZ_LZYZ01000001.1"/>
</dbReference>
<keyword evidence="1" id="KW-0812">Transmembrane</keyword>
<name>A0A1S8NID6_CLOSA</name>
<feature type="transmembrane region" description="Helical" evidence="1">
    <location>
        <begin position="6"/>
        <end position="23"/>
    </location>
</feature>
<reference evidence="2 3" key="1">
    <citation type="submission" date="2016-05" db="EMBL/GenBank/DDBJ databases">
        <title>Microbial solvent formation.</title>
        <authorList>
            <person name="Poehlein A."/>
            <person name="Montoya Solano J.D."/>
            <person name="Flitsch S."/>
            <person name="Krabben P."/>
            <person name="Duerre P."/>
            <person name="Daniel R."/>
        </authorList>
    </citation>
    <scope>NUCLEOTIDE SEQUENCE [LARGE SCALE GENOMIC DNA]</scope>
    <source>
        <strain evidence="2 3">L1-8</strain>
    </source>
</reference>
<dbReference type="EMBL" id="LZYZ01000001">
    <property type="protein sequence ID" value="OOM16207.1"/>
    <property type="molecule type" value="Genomic_DNA"/>
</dbReference>
<sequence length="56" mass="5826">MLATFIIGIIIFAYIAFIIKKQVKKTKSGQGGCGCGCSGCSSASICHGVTKSKKQI</sequence>
<keyword evidence="1" id="KW-1133">Transmembrane helix</keyword>
<proteinExistence type="predicted"/>
<dbReference type="Pfam" id="PF12669">
    <property type="entry name" value="FeoB_associated"/>
    <property type="match status" value="1"/>
</dbReference>
<organism evidence="2 3">
    <name type="scientific">Clostridium saccharobutylicum</name>
    <dbReference type="NCBI Taxonomy" id="169679"/>
    <lineage>
        <taxon>Bacteria</taxon>
        <taxon>Bacillati</taxon>
        <taxon>Bacillota</taxon>
        <taxon>Clostridia</taxon>
        <taxon>Eubacteriales</taxon>
        <taxon>Clostridiaceae</taxon>
        <taxon>Clostridium</taxon>
    </lineage>
</organism>
<comment type="caution">
    <text evidence="2">The sequence shown here is derived from an EMBL/GenBank/DDBJ whole genome shotgun (WGS) entry which is preliminary data.</text>
</comment>
<evidence type="ECO:0000256" key="1">
    <source>
        <dbReference type="SAM" id="Phobius"/>
    </source>
</evidence>
<dbReference type="Proteomes" id="UP000191154">
    <property type="component" value="Unassembled WGS sequence"/>
</dbReference>
<evidence type="ECO:0000313" key="2">
    <source>
        <dbReference type="EMBL" id="OOM16207.1"/>
    </source>
</evidence>